<dbReference type="EMBL" id="JAVDWQ010000012">
    <property type="protein sequence ID" value="MDR7211467.1"/>
    <property type="molecule type" value="Genomic_DNA"/>
</dbReference>
<dbReference type="SUPFAM" id="SSF143422">
    <property type="entry name" value="Transposase IS200-like"/>
    <property type="match status" value="1"/>
</dbReference>
<dbReference type="InterPro" id="IPR002686">
    <property type="entry name" value="Transposase_17"/>
</dbReference>
<name>A0ABU1YB55_9FLAO</name>
<dbReference type="PANTHER" id="PTHR33360:SF2">
    <property type="entry name" value="TRANSPOSASE FOR INSERTION SEQUENCE ELEMENT IS200"/>
    <property type="match status" value="1"/>
</dbReference>
<dbReference type="Proteomes" id="UP001269081">
    <property type="component" value="Unassembled WGS sequence"/>
</dbReference>
<dbReference type="Gene3D" id="3.30.70.1290">
    <property type="entry name" value="Transposase IS200-like"/>
    <property type="match status" value="1"/>
</dbReference>
<evidence type="ECO:0000259" key="1">
    <source>
        <dbReference type="SMART" id="SM01321"/>
    </source>
</evidence>
<proteinExistence type="predicted"/>
<dbReference type="NCBIfam" id="NF033573">
    <property type="entry name" value="transpos_IS200"/>
    <property type="match status" value="1"/>
</dbReference>
<comment type="caution">
    <text evidence="2">The sequence shown here is derived from an EMBL/GenBank/DDBJ whole genome shotgun (WGS) entry which is preliminary data.</text>
</comment>
<protein>
    <submittedName>
        <fullName evidence="2">REP element-mobilizing transposase RayT</fullName>
    </submittedName>
</protein>
<evidence type="ECO:0000313" key="3">
    <source>
        <dbReference type="Proteomes" id="UP001269081"/>
    </source>
</evidence>
<dbReference type="InterPro" id="IPR036515">
    <property type="entry name" value="Transposase_17_sf"/>
</dbReference>
<dbReference type="Pfam" id="PF01797">
    <property type="entry name" value="Y1_Tnp"/>
    <property type="match status" value="1"/>
</dbReference>
<accession>A0ABU1YB55</accession>
<reference evidence="2 3" key="1">
    <citation type="submission" date="2023-07" db="EMBL/GenBank/DDBJ databases">
        <title>Sorghum-associated microbial communities from plants grown in Nebraska, USA.</title>
        <authorList>
            <person name="Schachtman D."/>
        </authorList>
    </citation>
    <scope>NUCLEOTIDE SEQUENCE [LARGE SCALE GENOMIC DNA]</scope>
    <source>
        <strain evidence="2 3">4129</strain>
    </source>
</reference>
<sequence length="206" mass="24653">MEGDIKIRCRTILIQICEAEDIQILKGVVSKDHIHMHIEYRPSQDISSIVKLMKGRSSRKLQMEFSELKKRYNYNVDLYKNFFNTDIKDNVNYISLDVNNNDLPPFKDYFLEAGDAIYENNCLFLNYKRYVVCFKKEDKYKVSDKKSSELPFDFERVYRLCQKDNRSLCKELCNNEYHVFELKNESELKENLKLKLNNKNPFIIIN</sequence>
<feature type="domain" description="Transposase IS200-like" evidence="1">
    <location>
        <begin position="1"/>
        <end position="81"/>
    </location>
</feature>
<dbReference type="SMART" id="SM01321">
    <property type="entry name" value="Y1_Tnp"/>
    <property type="match status" value="1"/>
</dbReference>
<keyword evidence="3" id="KW-1185">Reference proteome</keyword>
<evidence type="ECO:0000313" key="2">
    <source>
        <dbReference type="EMBL" id="MDR7211467.1"/>
    </source>
</evidence>
<gene>
    <name evidence="2" type="ORF">J2W48_003421</name>
</gene>
<dbReference type="PANTHER" id="PTHR33360">
    <property type="entry name" value="TRANSPOSASE FOR INSERTION SEQUENCE ELEMENT IS200"/>
    <property type="match status" value="1"/>
</dbReference>
<organism evidence="2 3">
    <name type="scientific">Flavobacterium piscis</name>
    <dbReference type="NCBI Taxonomy" id="1114874"/>
    <lineage>
        <taxon>Bacteria</taxon>
        <taxon>Pseudomonadati</taxon>
        <taxon>Bacteroidota</taxon>
        <taxon>Flavobacteriia</taxon>
        <taxon>Flavobacteriales</taxon>
        <taxon>Flavobacteriaceae</taxon>
        <taxon>Flavobacterium</taxon>
    </lineage>
</organism>